<feature type="domain" description="Helicase ATP-binding" evidence="5">
    <location>
        <begin position="12"/>
        <end position="165"/>
    </location>
</feature>
<evidence type="ECO:0000313" key="7">
    <source>
        <dbReference type="EMBL" id="QTH71362.1"/>
    </source>
</evidence>
<dbReference type="AlphaFoldDB" id="A0A975DHR6"/>
<organism evidence="7 8">
    <name type="scientific">Pseudoalteromonas xiamenensis</name>
    <dbReference type="NCBI Taxonomy" id="882626"/>
    <lineage>
        <taxon>Bacteria</taxon>
        <taxon>Pseudomonadati</taxon>
        <taxon>Pseudomonadota</taxon>
        <taxon>Gammaproteobacteria</taxon>
        <taxon>Alteromonadales</taxon>
        <taxon>Pseudoalteromonadaceae</taxon>
        <taxon>Pseudoalteromonas</taxon>
    </lineage>
</organism>
<keyword evidence="2" id="KW-0378">Hydrolase</keyword>
<name>A0A975DHR6_9GAMM</name>
<dbReference type="InterPro" id="IPR014001">
    <property type="entry name" value="Helicase_ATP-bd"/>
</dbReference>
<dbReference type="RefSeq" id="WP_208843003.1">
    <property type="nucleotide sequence ID" value="NZ_CP072133.1"/>
</dbReference>
<dbReference type="CDD" id="cd17917">
    <property type="entry name" value="DEXHc_RHA-like"/>
    <property type="match status" value="1"/>
</dbReference>
<evidence type="ECO:0000256" key="3">
    <source>
        <dbReference type="ARBA" id="ARBA00022806"/>
    </source>
</evidence>
<dbReference type="InterPro" id="IPR027417">
    <property type="entry name" value="P-loop_NTPase"/>
</dbReference>
<dbReference type="SUPFAM" id="SSF52540">
    <property type="entry name" value="P-loop containing nucleoside triphosphate hydrolases"/>
    <property type="match status" value="1"/>
</dbReference>
<dbReference type="GO" id="GO:0003676">
    <property type="term" value="F:nucleic acid binding"/>
    <property type="evidence" value="ECO:0007669"/>
    <property type="project" value="InterPro"/>
</dbReference>
<dbReference type="GO" id="GO:0005524">
    <property type="term" value="F:ATP binding"/>
    <property type="evidence" value="ECO:0007669"/>
    <property type="project" value="UniProtKB-KW"/>
</dbReference>
<evidence type="ECO:0000256" key="1">
    <source>
        <dbReference type="ARBA" id="ARBA00022741"/>
    </source>
</evidence>
<dbReference type="Proteomes" id="UP000664904">
    <property type="component" value="Chromosome"/>
</dbReference>
<accession>A0A975DHR6</accession>
<dbReference type="GO" id="GO:0004386">
    <property type="term" value="F:helicase activity"/>
    <property type="evidence" value="ECO:0007669"/>
    <property type="project" value="UniProtKB-KW"/>
</dbReference>
<dbReference type="CDD" id="cd18791">
    <property type="entry name" value="SF2_C_RHA"/>
    <property type="match status" value="1"/>
</dbReference>
<dbReference type="SMART" id="SM00490">
    <property type="entry name" value="HELICc"/>
    <property type="match status" value="1"/>
</dbReference>
<protein>
    <submittedName>
        <fullName evidence="7">DEAD/DEAH box helicase</fullName>
    </submittedName>
</protein>
<evidence type="ECO:0000256" key="2">
    <source>
        <dbReference type="ARBA" id="ARBA00022801"/>
    </source>
</evidence>
<feature type="domain" description="Helicase C-terminal" evidence="6">
    <location>
        <begin position="191"/>
        <end position="351"/>
    </location>
</feature>
<dbReference type="PROSITE" id="PS51192">
    <property type="entry name" value="HELICASE_ATP_BIND_1"/>
    <property type="match status" value="1"/>
</dbReference>
<dbReference type="GO" id="GO:0016787">
    <property type="term" value="F:hydrolase activity"/>
    <property type="evidence" value="ECO:0007669"/>
    <property type="project" value="UniProtKB-KW"/>
</dbReference>
<dbReference type="SMART" id="SM00847">
    <property type="entry name" value="HA2"/>
    <property type="match status" value="1"/>
</dbReference>
<dbReference type="InterPro" id="IPR001650">
    <property type="entry name" value="Helicase_C-like"/>
</dbReference>
<reference evidence="7" key="1">
    <citation type="submission" date="2021-03" db="EMBL/GenBank/DDBJ databases">
        <title>Complete Genome of Pseudoalteromonas xiamenensis STKMTI.2, a new potential marine bacterium producing anti-Vibrio compounds.</title>
        <authorList>
            <person name="Handayani D.P."/>
            <person name="Isnansetyo A."/>
            <person name="Istiqomah I."/>
            <person name="Jumina J."/>
        </authorList>
    </citation>
    <scope>NUCLEOTIDE SEQUENCE</scope>
    <source>
        <strain evidence="7">STKMTI.2</strain>
    </source>
</reference>
<keyword evidence="3 7" id="KW-0347">Helicase</keyword>
<dbReference type="Gene3D" id="3.40.50.300">
    <property type="entry name" value="P-loop containing nucleotide triphosphate hydrolases"/>
    <property type="match status" value="2"/>
</dbReference>
<evidence type="ECO:0000313" key="8">
    <source>
        <dbReference type="Proteomes" id="UP000664904"/>
    </source>
</evidence>
<sequence>MPLPIDPLKAPFLNALEQGNVVVSAATGSGKSTRLPIWAAASGSVLVVQPRRIACTALAEYLAEQSGAPLGHHIGYAIRFEQAIEENCNVVFATPGVALRWYFENRLEKYTTVILDEFHERRWDMDLLLAILQKRAQHRLVLTSATLQGELFAQKLNATLLNSDGSLFPVEEHFIASDMRAMPTKEHLAERVKQACEIALEDTTGDILVFLPGKGEIQFIKTALSSLNIEVIPLFSGCDKRFQENALKVQTHRRIILATNVAETSLTIPNVTCVVDSGLERRTHLRQGRTVLGLESIARDSAKQRKGRAGRTQSGLCIRLYGQHAPLIEKTPPEIHRESLTELVLAAACLDDGVDGLPFFEPLPESAKQLAVNTLQNLGAIDSSSGQATELGKSLYPLPLDVELGQLIISMPSSTLRQAVIDLVSVIAVPATVYSLPTSVDALDALNKQFPDACDITISIAVLRGLIPDMAVDAEALKEARQYSEMLRAHFLLPELAKASSYDKSALLHAIIQAQPERLFIKRNNRRDTFANGKIEISLAKQSYAQSTAQSLLVMSTFTLAGRGTKNAVTLATIASPIVLNRVSELIPTQESIVSVQFIDCQLSVTIEKRYADVVLTQYQRSPSTEEFPSVLAKAIEQQMLMPSLFEQVKMAIRYHQISNQLKKDLSQVPEPIDYLTQQVIKLGIESFDDLELVTEADFQYDGIEAWEIESLKDKFPLKLVLANQNLNVRYALQGKKVTIEYESGSRKEAPKRWELPAWSGLAITYQRASKVVPIK</sequence>
<keyword evidence="1" id="KW-0547">Nucleotide-binding</keyword>
<proteinExistence type="predicted"/>
<keyword evidence="8" id="KW-1185">Reference proteome</keyword>
<dbReference type="KEGG" id="pxi:J5O05_16505"/>
<dbReference type="Pfam" id="PF00271">
    <property type="entry name" value="Helicase_C"/>
    <property type="match status" value="1"/>
</dbReference>
<dbReference type="EMBL" id="CP072133">
    <property type="protein sequence ID" value="QTH71362.1"/>
    <property type="molecule type" value="Genomic_DNA"/>
</dbReference>
<keyword evidence="4" id="KW-0067">ATP-binding</keyword>
<evidence type="ECO:0000259" key="6">
    <source>
        <dbReference type="PROSITE" id="PS51194"/>
    </source>
</evidence>
<dbReference type="PROSITE" id="PS51194">
    <property type="entry name" value="HELICASE_CTER"/>
    <property type="match status" value="1"/>
</dbReference>
<dbReference type="InterPro" id="IPR007502">
    <property type="entry name" value="Helicase-assoc_dom"/>
</dbReference>
<dbReference type="Pfam" id="PF00270">
    <property type="entry name" value="DEAD"/>
    <property type="match status" value="1"/>
</dbReference>
<evidence type="ECO:0000256" key="4">
    <source>
        <dbReference type="ARBA" id="ARBA00022840"/>
    </source>
</evidence>
<dbReference type="SMART" id="SM00487">
    <property type="entry name" value="DEXDc"/>
    <property type="match status" value="1"/>
</dbReference>
<dbReference type="PANTHER" id="PTHR43519:SF1">
    <property type="entry name" value="ATP-DEPENDENT RNA HELICASE HRPB"/>
    <property type="match status" value="1"/>
</dbReference>
<dbReference type="InterPro" id="IPR011545">
    <property type="entry name" value="DEAD/DEAH_box_helicase_dom"/>
</dbReference>
<gene>
    <name evidence="7" type="ORF">J5O05_16505</name>
</gene>
<evidence type="ECO:0000259" key="5">
    <source>
        <dbReference type="PROSITE" id="PS51192"/>
    </source>
</evidence>
<dbReference type="Gene3D" id="1.20.120.1080">
    <property type="match status" value="1"/>
</dbReference>
<dbReference type="PANTHER" id="PTHR43519">
    <property type="entry name" value="ATP-DEPENDENT RNA HELICASE HRPB"/>
    <property type="match status" value="1"/>
</dbReference>